<keyword evidence="8" id="KW-1185">Reference proteome</keyword>
<evidence type="ECO:0000313" key="6">
    <source>
        <dbReference type="EMBL" id="KAF7472741.1"/>
    </source>
</evidence>
<dbReference type="Proteomes" id="UP000335636">
    <property type="component" value="Unassembled WGS sequence"/>
</dbReference>
<dbReference type="Proteomes" id="UP000662637">
    <property type="component" value="Unassembled WGS sequence"/>
</dbReference>
<dbReference type="InterPro" id="IPR013783">
    <property type="entry name" value="Ig-like_fold"/>
</dbReference>
<name>A0A5E4D5P2_MARMO</name>
<evidence type="ECO:0000256" key="4">
    <source>
        <dbReference type="SAM" id="Phobius"/>
    </source>
</evidence>
<keyword evidence="3" id="KW-0393">Immunoglobulin domain</keyword>
<keyword evidence="4" id="KW-0812">Transmembrane</keyword>
<organism evidence="7 8">
    <name type="scientific">Marmota monax</name>
    <name type="common">Woodchuck</name>
    <dbReference type="NCBI Taxonomy" id="9995"/>
    <lineage>
        <taxon>Eukaryota</taxon>
        <taxon>Metazoa</taxon>
        <taxon>Chordata</taxon>
        <taxon>Craniata</taxon>
        <taxon>Vertebrata</taxon>
        <taxon>Euteleostomi</taxon>
        <taxon>Mammalia</taxon>
        <taxon>Eutheria</taxon>
        <taxon>Euarchontoglires</taxon>
        <taxon>Glires</taxon>
        <taxon>Rodentia</taxon>
        <taxon>Sciuromorpha</taxon>
        <taxon>Sciuridae</taxon>
        <taxon>Xerinae</taxon>
        <taxon>Marmotini</taxon>
        <taxon>Marmota</taxon>
    </lineage>
</organism>
<evidence type="ECO:0000313" key="8">
    <source>
        <dbReference type="Proteomes" id="UP000335636"/>
    </source>
</evidence>
<sequence length="159" mass="17457">MSSLGVNTWAGTRALEIDGLESAKTEGIQHGPHQDTKELFSVEATLVVRDSSVGNVTCSVLNPVLGQEKAMAVYIPEPFFPQASPWKPAFAVILTMLGLLLLGACYCVIKEHSRRMQVSQEKDHLCQLKEEEQQAKEEMLKAIGKTTQGKCRPGGEWDS</sequence>
<keyword evidence="4" id="KW-1133">Transmembrane helix</keyword>
<dbReference type="GO" id="GO:0016020">
    <property type="term" value="C:membrane"/>
    <property type="evidence" value="ECO:0007669"/>
    <property type="project" value="UniProtKB-SubCell"/>
</dbReference>
<dbReference type="EMBL" id="WJEC01006485">
    <property type="protein sequence ID" value="KAF7472741.1"/>
    <property type="molecule type" value="Genomic_DNA"/>
</dbReference>
<accession>A0A5E4D5P2</accession>
<reference evidence="6" key="2">
    <citation type="submission" date="2020-08" db="EMBL/GenBank/DDBJ databases">
        <authorList>
            <person name="Shumante A."/>
            <person name="Zimin A.V."/>
            <person name="Puiu D."/>
            <person name="Salzberg S.L."/>
        </authorList>
    </citation>
    <scope>NUCLEOTIDE SEQUENCE</scope>
    <source>
        <strain evidence="6">WC2-LM</strain>
        <tissue evidence="6">Liver</tissue>
    </source>
</reference>
<evidence type="ECO:0000256" key="1">
    <source>
        <dbReference type="ARBA" id="ARBA00004370"/>
    </source>
</evidence>
<feature type="domain" description="Butyrophilin subfamily 3 member A2-like Ig-C" evidence="5">
    <location>
        <begin position="32"/>
        <end position="69"/>
    </location>
</feature>
<dbReference type="EMBL" id="CABDUW010003296">
    <property type="protein sequence ID" value="VTJ89020.1"/>
    <property type="molecule type" value="Genomic_DNA"/>
</dbReference>
<evidence type="ECO:0000313" key="7">
    <source>
        <dbReference type="EMBL" id="VTJ89020.1"/>
    </source>
</evidence>
<keyword evidence="2 4" id="KW-0472">Membrane</keyword>
<evidence type="ECO:0000256" key="3">
    <source>
        <dbReference type="ARBA" id="ARBA00023319"/>
    </source>
</evidence>
<dbReference type="Gene3D" id="2.60.40.10">
    <property type="entry name" value="Immunoglobulins"/>
    <property type="match status" value="1"/>
</dbReference>
<feature type="transmembrane region" description="Helical" evidence="4">
    <location>
        <begin position="89"/>
        <end position="109"/>
    </location>
</feature>
<comment type="subcellular location">
    <subcellularLocation>
        <location evidence="1">Membrane</location>
    </subcellularLocation>
</comment>
<proteinExistence type="predicted"/>
<dbReference type="InterPro" id="IPR053896">
    <property type="entry name" value="BTN3A2-like_Ig-C"/>
</dbReference>
<dbReference type="AlphaFoldDB" id="A0A5E4D5P2"/>
<dbReference type="Pfam" id="PF22705">
    <property type="entry name" value="C2-set_3"/>
    <property type="match status" value="1"/>
</dbReference>
<gene>
    <name evidence="6" type="ORF">GHT09_016427</name>
    <name evidence="7" type="ORF">MONAX_5E002964</name>
</gene>
<reference evidence="7 8" key="1">
    <citation type="submission" date="2019-04" db="EMBL/GenBank/DDBJ databases">
        <authorList>
            <person name="Alioto T."/>
            <person name="Alioto T."/>
        </authorList>
    </citation>
    <scope>NUCLEOTIDE SEQUENCE [LARGE SCALE GENOMIC DNA]</scope>
</reference>
<evidence type="ECO:0000256" key="2">
    <source>
        <dbReference type="ARBA" id="ARBA00023136"/>
    </source>
</evidence>
<evidence type="ECO:0000259" key="5">
    <source>
        <dbReference type="Pfam" id="PF22705"/>
    </source>
</evidence>
<protein>
    <recommendedName>
        <fullName evidence="5">Butyrophilin subfamily 3 member A2-like Ig-C domain-containing protein</fullName>
    </recommendedName>
</protein>